<keyword evidence="8 12" id="KW-1133">Transmembrane helix</keyword>
<evidence type="ECO:0000256" key="2">
    <source>
        <dbReference type="ARBA" id="ARBA00004922"/>
    </source>
</evidence>
<dbReference type="FunFam" id="3.40.50.11660:FF:000002">
    <property type="entry name" value="Alpha-(1,3)-fucosyltransferase"/>
    <property type="match status" value="1"/>
</dbReference>
<keyword evidence="11" id="KW-0325">Glycoprotein</keyword>
<protein>
    <recommendedName>
        <fullName evidence="12">Fucosyltransferase</fullName>
        <ecNumber evidence="12">2.4.1.-</ecNumber>
    </recommendedName>
</protein>
<comment type="pathway">
    <text evidence="2">Protein modification; protein glycosylation.</text>
</comment>
<dbReference type="EMBL" id="VSWD01000009">
    <property type="protein sequence ID" value="KAK3094198.1"/>
    <property type="molecule type" value="Genomic_DNA"/>
</dbReference>
<dbReference type="GO" id="GO:0000139">
    <property type="term" value="C:Golgi membrane"/>
    <property type="evidence" value="ECO:0007669"/>
    <property type="project" value="UniProtKB-SubCell"/>
</dbReference>
<evidence type="ECO:0000256" key="6">
    <source>
        <dbReference type="ARBA" id="ARBA00022692"/>
    </source>
</evidence>
<evidence type="ECO:0000256" key="10">
    <source>
        <dbReference type="ARBA" id="ARBA00023136"/>
    </source>
</evidence>
<keyword evidence="7" id="KW-0735">Signal-anchor</keyword>
<dbReference type="PANTHER" id="PTHR48438">
    <property type="entry name" value="ALPHA-(1,3)-FUCOSYLTRANSFERASE C-RELATED"/>
    <property type="match status" value="1"/>
</dbReference>
<keyword evidence="4 12" id="KW-0328">Glycosyltransferase</keyword>
<dbReference type="Gene3D" id="3.40.50.11660">
    <property type="entry name" value="Glycosyl transferase family 10, C-terminal domain"/>
    <property type="match status" value="1"/>
</dbReference>
<evidence type="ECO:0000256" key="4">
    <source>
        <dbReference type="ARBA" id="ARBA00022676"/>
    </source>
</evidence>
<name>A0AA88XYB0_PINIB</name>
<dbReference type="InterPro" id="IPR001503">
    <property type="entry name" value="Glyco_trans_10"/>
</dbReference>
<evidence type="ECO:0000256" key="3">
    <source>
        <dbReference type="ARBA" id="ARBA00008919"/>
    </source>
</evidence>
<evidence type="ECO:0000256" key="8">
    <source>
        <dbReference type="ARBA" id="ARBA00022989"/>
    </source>
</evidence>
<evidence type="ECO:0000256" key="12">
    <source>
        <dbReference type="RuleBase" id="RU003832"/>
    </source>
</evidence>
<accession>A0AA88XYB0</accession>
<comment type="caution">
    <text evidence="15">The sequence shown here is derived from an EMBL/GenBank/DDBJ whole genome shotgun (WGS) entry which is preliminary data.</text>
</comment>
<feature type="domain" description="Fucosyltransferase N-terminal" evidence="14">
    <location>
        <begin position="101"/>
        <end position="202"/>
    </location>
</feature>
<feature type="transmembrane region" description="Helical" evidence="12">
    <location>
        <begin position="51"/>
        <end position="69"/>
    </location>
</feature>
<dbReference type="EC" id="2.4.1.-" evidence="12"/>
<organism evidence="15 16">
    <name type="scientific">Pinctada imbricata</name>
    <name type="common">Atlantic pearl-oyster</name>
    <name type="synonym">Pinctada martensii</name>
    <dbReference type="NCBI Taxonomy" id="66713"/>
    <lineage>
        <taxon>Eukaryota</taxon>
        <taxon>Metazoa</taxon>
        <taxon>Spiralia</taxon>
        <taxon>Lophotrochozoa</taxon>
        <taxon>Mollusca</taxon>
        <taxon>Bivalvia</taxon>
        <taxon>Autobranchia</taxon>
        <taxon>Pteriomorphia</taxon>
        <taxon>Pterioida</taxon>
        <taxon>Pterioidea</taxon>
        <taxon>Pteriidae</taxon>
        <taxon>Pinctada</taxon>
    </lineage>
</organism>
<keyword evidence="16" id="KW-1185">Reference proteome</keyword>
<sequence length="418" mass="48810">MDGNDVRYLQEPVDQFTPKNKLLTAALFSSAGSVGSSMLGSSDNRGISTKILCLFTTILSFLTICFIFKDKQYSTDLTNVYYISKAESVTVTTNYSNSNSQKKIILFWNPSSEFKAHMINNRKCFRSKCWMTSDRSIFDRSDAVVFSMEEKLVLPKKRYGQIWVSRAMESPDNCQYSIKSWKNKFNWTLTYRRDSDLLALYGGFRPYKRNNTVLNYNDLLKQKSKHVLWFASNCYTTGAKERLSFVKMLQDAFRVDVIGKCGTESCPRSDKDCRRRLLNETYTFYFSFENSICRDYVTEKVYDVMNNLIVPIIRCGVNSTIFLPPKSYIDITDFKQASFLGHFLHELASNEKKYGEYFKWRTSFEARSPVPDVWCILCHKLHNQNKYRRLYRDVSDWWRGNDKNSGKMCKSKLSTMNT</sequence>
<evidence type="ECO:0000256" key="1">
    <source>
        <dbReference type="ARBA" id="ARBA00004323"/>
    </source>
</evidence>
<feature type="domain" description="Fucosyltransferase C-terminal" evidence="13">
    <location>
        <begin position="221"/>
        <end position="397"/>
    </location>
</feature>
<evidence type="ECO:0000259" key="13">
    <source>
        <dbReference type="Pfam" id="PF00852"/>
    </source>
</evidence>
<dbReference type="Pfam" id="PF17039">
    <property type="entry name" value="Glyco_tran_10_N"/>
    <property type="match status" value="1"/>
</dbReference>
<keyword evidence="9 12" id="KW-0333">Golgi apparatus</keyword>
<evidence type="ECO:0000256" key="9">
    <source>
        <dbReference type="ARBA" id="ARBA00023034"/>
    </source>
</evidence>
<comment type="similarity">
    <text evidence="3 12">Belongs to the glycosyltransferase 10 family.</text>
</comment>
<dbReference type="InterPro" id="IPR031481">
    <property type="entry name" value="Glyco_tran_10_N"/>
</dbReference>
<dbReference type="InterPro" id="IPR055270">
    <property type="entry name" value="Glyco_tran_10_C"/>
</dbReference>
<dbReference type="Pfam" id="PF00852">
    <property type="entry name" value="Glyco_transf_10"/>
    <property type="match status" value="1"/>
</dbReference>
<evidence type="ECO:0000256" key="5">
    <source>
        <dbReference type="ARBA" id="ARBA00022679"/>
    </source>
</evidence>
<evidence type="ECO:0000256" key="11">
    <source>
        <dbReference type="ARBA" id="ARBA00023180"/>
    </source>
</evidence>
<dbReference type="AlphaFoldDB" id="A0AA88XYB0"/>
<dbReference type="PANTHER" id="PTHR48438:SF1">
    <property type="entry name" value="ALPHA-(1,3)-FUCOSYLTRANSFERASE C-RELATED"/>
    <property type="match status" value="1"/>
</dbReference>
<gene>
    <name evidence="15" type="ORF">FSP39_025346</name>
</gene>
<keyword evidence="5 12" id="KW-0808">Transferase</keyword>
<evidence type="ECO:0000259" key="14">
    <source>
        <dbReference type="Pfam" id="PF17039"/>
    </source>
</evidence>
<dbReference type="InterPro" id="IPR038577">
    <property type="entry name" value="GT10-like_C_sf"/>
</dbReference>
<dbReference type="SUPFAM" id="SSF53756">
    <property type="entry name" value="UDP-Glycosyltransferase/glycogen phosphorylase"/>
    <property type="match status" value="1"/>
</dbReference>
<reference evidence="15" key="1">
    <citation type="submission" date="2019-08" db="EMBL/GenBank/DDBJ databases">
        <title>The improved chromosome-level genome for the pearl oyster Pinctada fucata martensii using PacBio sequencing and Hi-C.</title>
        <authorList>
            <person name="Zheng Z."/>
        </authorList>
    </citation>
    <scope>NUCLEOTIDE SEQUENCE</scope>
    <source>
        <strain evidence="15">ZZ-2019</strain>
        <tissue evidence="15">Adductor muscle</tissue>
    </source>
</reference>
<proteinExistence type="inferred from homology"/>
<dbReference type="GO" id="GO:0008417">
    <property type="term" value="F:fucosyltransferase activity"/>
    <property type="evidence" value="ECO:0007669"/>
    <property type="project" value="InterPro"/>
</dbReference>
<dbReference type="Proteomes" id="UP001186944">
    <property type="component" value="Unassembled WGS sequence"/>
</dbReference>
<comment type="subcellular location">
    <subcellularLocation>
        <location evidence="1">Golgi apparatus membrane</location>
        <topology evidence="1">Single-pass type II membrane protein</topology>
    </subcellularLocation>
    <subcellularLocation>
        <location evidence="12">Golgi apparatus</location>
        <location evidence="12">Golgi stack membrane</location>
        <topology evidence="12">Single-pass type II membrane protein</topology>
    </subcellularLocation>
</comment>
<dbReference type="GO" id="GO:0032580">
    <property type="term" value="C:Golgi cisterna membrane"/>
    <property type="evidence" value="ECO:0007669"/>
    <property type="project" value="UniProtKB-SubCell"/>
</dbReference>
<keyword evidence="6 12" id="KW-0812">Transmembrane</keyword>
<keyword evidence="10 12" id="KW-0472">Membrane</keyword>
<evidence type="ECO:0000313" key="15">
    <source>
        <dbReference type="EMBL" id="KAK3094198.1"/>
    </source>
</evidence>
<evidence type="ECO:0000313" key="16">
    <source>
        <dbReference type="Proteomes" id="UP001186944"/>
    </source>
</evidence>
<evidence type="ECO:0000256" key="7">
    <source>
        <dbReference type="ARBA" id="ARBA00022968"/>
    </source>
</evidence>